<evidence type="ECO:0000313" key="3">
    <source>
        <dbReference type="Proteomes" id="UP000029725"/>
    </source>
</evidence>
<feature type="compositionally biased region" description="Polar residues" evidence="1">
    <location>
        <begin position="15"/>
        <end position="30"/>
    </location>
</feature>
<feature type="non-terminal residue" evidence="2">
    <location>
        <position position="1"/>
    </location>
</feature>
<protein>
    <submittedName>
        <fullName evidence="2">Uncharacterized protein</fullName>
    </submittedName>
</protein>
<sequence>RTEKNSDTISVEIRGQTNLIKLTRPNSDSSLPEGEGPRTPKANRSAGIVTKSPRLGLGQRSPTKATIPSSEIQSLRREEKILLEKHKRLSLAKLYSAPAEKWKVACCEAIDKLYNILLESGRSIDRRDFIKSLQLSDQLLAQLDMPEAD</sequence>
<dbReference type="EMBL" id="JMKJ01000367">
    <property type="protein sequence ID" value="KGG51157.1"/>
    <property type="molecule type" value="Genomic_DNA"/>
</dbReference>
<dbReference type="Proteomes" id="UP000029725">
    <property type="component" value="Unassembled WGS sequence"/>
</dbReference>
<reference evidence="2 3" key="1">
    <citation type="submission" date="2014-04" db="EMBL/GenBank/DDBJ databases">
        <title>A new species of microsporidia sheds light on the evolution of extreme parasitism.</title>
        <authorList>
            <person name="Haag K.L."/>
            <person name="James T.Y."/>
            <person name="Larsson R."/>
            <person name="Schaer T.M."/>
            <person name="Refardt D."/>
            <person name="Pombert J.-F."/>
            <person name="Ebert D."/>
        </authorList>
    </citation>
    <scope>NUCLEOTIDE SEQUENCE [LARGE SCALE GENOMIC DNA]</scope>
    <source>
        <strain evidence="2 3">UGP3</strain>
        <tissue evidence="2">Spores</tissue>
    </source>
</reference>
<comment type="caution">
    <text evidence="2">The sequence shown here is derived from an EMBL/GenBank/DDBJ whole genome shotgun (WGS) entry which is preliminary data.</text>
</comment>
<accession>A0A098VQ19</accession>
<dbReference type="GeneID" id="25259957"/>
<name>A0A098VQ19_9MICR</name>
<evidence type="ECO:0000256" key="1">
    <source>
        <dbReference type="SAM" id="MobiDB-lite"/>
    </source>
</evidence>
<evidence type="ECO:0000313" key="2">
    <source>
        <dbReference type="EMBL" id="KGG51157.1"/>
    </source>
</evidence>
<dbReference type="HOGENOM" id="CLU_1754061_0_0_1"/>
<gene>
    <name evidence="2" type="ORF">DI09_433p10</name>
</gene>
<keyword evidence="3" id="KW-1185">Reference proteome</keyword>
<organism evidence="2 3">
    <name type="scientific">Mitosporidium daphniae</name>
    <dbReference type="NCBI Taxonomy" id="1485682"/>
    <lineage>
        <taxon>Eukaryota</taxon>
        <taxon>Fungi</taxon>
        <taxon>Fungi incertae sedis</taxon>
        <taxon>Microsporidia</taxon>
        <taxon>Mitosporidium</taxon>
    </lineage>
</organism>
<dbReference type="AlphaFoldDB" id="A0A098VQ19"/>
<dbReference type="VEuPathDB" id="MicrosporidiaDB:DI09_433p10"/>
<proteinExistence type="predicted"/>
<feature type="compositionally biased region" description="Polar residues" evidence="1">
    <location>
        <begin position="60"/>
        <end position="71"/>
    </location>
</feature>
<feature type="region of interest" description="Disordered" evidence="1">
    <location>
        <begin position="1"/>
        <end position="71"/>
    </location>
</feature>
<dbReference type="RefSeq" id="XP_013237593.1">
    <property type="nucleotide sequence ID" value="XM_013382139.1"/>
</dbReference>